<gene>
    <name evidence="2" type="ORF">GH754_00355</name>
</gene>
<dbReference type="RefSeq" id="WP_153726749.1">
    <property type="nucleotide sequence ID" value="NZ_WJNH01000001.1"/>
</dbReference>
<protein>
    <recommendedName>
        <fullName evidence="1">DUF8042 domain-containing protein</fullName>
    </recommendedName>
</protein>
<dbReference type="InterPro" id="IPR058355">
    <property type="entry name" value="DUF8042"/>
</dbReference>
<feature type="domain" description="DUF8042" evidence="1">
    <location>
        <begin position="6"/>
        <end position="116"/>
    </location>
</feature>
<dbReference type="EMBL" id="WJNH01000001">
    <property type="protein sequence ID" value="MRG84771.1"/>
    <property type="molecule type" value="Genomic_DNA"/>
</dbReference>
<evidence type="ECO:0000259" key="1">
    <source>
        <dbReference type="Pfam" id="PF26154"/>
    </source>
</evidence>
<comment type="caution">
    <text evidence="2">The sequence shown here is derived from an EMBL/GenBank/DDBJ whole genome shotgun (WGS) entry which is preliminary data.</text>
</comment>
<sequence length="120" mass="14094">MENLSDSQVVFLQKYHQLLEGMDEALGYLKEMPDVNQSDIAETLFADLVKAMQQLHESHHQLTSLIEVNNLEQFDSLVQSMSKWFEPEEDKSRLLLDEVVPTFKEWKGKMDQRVEPYILH</sequence>
<proteinExistence type="predicted"/>
<keyword evidence="3" id="KW-1185">Reference proteome</keyword>
<dbReference type="Pfam" id="PF26154">
    <property type="entry name" value="DUF8042"/>
    <property type="match status" value="1"/>
</dbReference>
<name>A0A6G1X1A5_9BACI</name>
<dbReference type="AlphaFoldDB" id="A0A6G1X1A5"/>
<evidence type="ECO:0000313" key="3">
    <source>
        <dbReference type="Proteomes" id="UP000480185"/>
    </source>
</evidence>
<dbReference type="OrthoDB" id="2691503at2"/>
<evidence type="ECO:0000313" key="2">
    <source>
        <dbReference type="EMBL" id="MRG84771.1"/>
    </source>
</evidence>
<reference evidence="2 3" key="1">
    <citation type="submission" date="2019-11" db="EMBL/GenBank/DDBJ databases">
        <authorList>
            <person name="Li J."/>
        </authorList>
    </citation>
    <scope>NUCLEOTIDE SEQUENCE [LARGE SCALE GENOMIC DNA]</scope>
    <source>
        <strain evidence="2 3">J4</strain>
    </source>
</reference>
<accession>A0A6G1X1A5</accession>
<dbReference type="Proteomes" id="UP000480185">
    <property type="component" value="Unassembled WGS sequence"/>
</dbReference>
<organism evidence="2 3">
    <name type="scientific">Salinibacillus xinjiangensis</name>
    <dbReference type="NCBI Taxonomy" id="1229268"/>
    <lineage>
        <taxon>Bacteria</taxon>
        <taxon>Bacillati</taxon>
        <taxon>Bacillota</taxon>
        <taxon>Bacilli</taxon>
        <taxon>Bacillales</taxon>
        <taxon>Bacillaceae</taxon>
        <taxon>Salinibacillus</taxon>
    </lineage>
</organism>